<evidence type="ECO:0000313" key="3">
    <source>
        <dbReference type="Proteomes" id="UP000008063"/>
    </source>
</evidence>
<sequence length="70" mass="7686">MVHHALVDVRLLNLGDLEAAYRQMKNRKSGKNGSSGKVKKGIDDGSEGSDELFGKEEAEDTMPELARELL</sequence>
<feature type="region of interest" description="Disordered" evidence="1">
    <location>
        <begin position="25"/>
        <end position="70"/>
    </location>
</feature>
<dbReference type="AlphaFoldDB" id="F8Q8Z9"/>
<accession>F8Q8Z9</accession>
<protein>
    <submittedName>
        <fullName evidence="2">Uncharacterized protein</fullName>
    </submittedName>
</protein>
<evidence type="ECO:0000256" key="1">
    <source>
        <dbReference type="SAM" id="MobiDB-lite"/>
    </source>
</evidence>
<keyword evidence="3" id="KW-1185">Reference proteome</keyword>
<evidence type="ECO:0000313" key="2">
    <source>
        <dbReference type="EMBL" id="EGN95054.1"/>
    </source>
</evidence>
<dbReference type="Proteomes" id="UP000008063">
    <property type="component" value="Unassembled WGS sequence"/>
</dbReference>
<dbReference type="EMBL" id="GL945486">
    <property type="protein sequence ID" value="EGN95054.1"/>
    <property type="molecule type" value="Genomic_DNA"/>
</dbReference>
<name>F8Q8Z9_SERL3</name>
<proteinExistence type="predicted"/>
<reference evidence="3" key="1">
    <citation type="journal article" date="2011" name="Science">
        <title>The plant cell wall-decomposing machinery underlies the functional diversity of forest fungi.</title>
        <authorList>
            <person name="Eastwood D.C."/>
            <person name="Floudas D."/>
            <person name="Binder M."/>
            <person name="Majcherczyk A."/>
            <person name="Schneider P."/>
            <person name="Aerts A."/>
            <person name="Asiegbu F.O."/>
            <person name="Baker S.E."/>
            <person name="Barry K."/>
            <person name="Bendiksby M."/>
            <person name="Blumentritt M."/>
            <person name="Coutinho P.M."/>
            <person name="Cullen D."/>
            <person name="de Vries R.P."/>
            <person name="Gathman A."/>
            <person name="Goodell B."/>
            <person name="Henrissat B."/>
            <person name="Ihrmark K."/>
            <person name="Kauserud H."/>
            <person name="Kohler A."/>
            <person name="LaButti K."/>
            <person name="Lapidus A."/>
            <person name="Lavin J.L."/>
            <person name="Lee Y.-H."/>
            <person name="Lindquist E."/>
            <person name="Lilly W."/>
            <person name="Lucas S."/>
            <person name="Morin E."/>
            <person name="Murat C."/>
            <person name="Oguiza J.A."/>
            <person name="Park J."/>
            <person name="Pisabarro A.G."/>
            <person name="Riley R."/>
            <person name="Rosling A."/>
            <person name="Salamov A."/>
            <person name="Schmidt O."/>
            <person name="Schmutz J."/>
            <person name="Skrede I."/>
            <person name="Stenlid J."/>
            <person name="Wiebenga A."/>
            <person name="Xie X."/>
            <person name="Kuees U."/>
            <person name="Hibbett D.S."/>
            <person name="Hoffmeister D."/>
            <person name="Hoegberg N."/>
            <person name="Martin F."/>
            <person name="Grigoriev I.V."/>
            <person name="Watkinson S.C."/>
        </authorList>
    </citation>
    <scope>NUCLEOTIDE SEQUENCE [LARGE SCALE GENOMIC DNA]</scope>
    <source>
        <strain evidence="3">strain S7.3</strain>
    </source>
</reference>
<gene>
    <name evidence="2" type="ORF">SERLA73DRAFT_77065</name>
</gene>
<dbReference type="InParanoid" id="F8Q8Z9"/>
<dbReference type="HOGENOM" id="CLU_2759363_0_0_1"/>
<organism evidence="3">
    <name type="scientific">Serpula lacrymans var. lacrymans (strain S7.3)</name>
    <name type="common">Dry rot fungus</name>
    <dbReference type="NCBI Taxonomy" id="936435"/>
    <lineage>
        <taxon>Eukaryota</taxon>
        <taxon>Fungi</taxon>
        <taxon>Dikarya</taxon>
        <taxon>Basidiomycota</taxon>
        <taxon>Agaricomycotina</taxon>
        <taxon>Agaricomycetes</taxon>
        <taxon>Agaricomycetidae</taxon>
        <taxon>Boletales</taxon>
        <taxon>Coniophorineae</taxon>
        <taxon>Serpulaceae</taxon>
        <taxon>Serpula</taxon>
    </lineage>
</organism>